<accession>A0A0A9FM18</accession>
<evidence type="ECO:0000313" key="1">
    <source>
        <dbReference type="EMBL" id="JAE09333.1"/>
    </source>
</evidence>
<dbReference type="AlphaFoldDB" id="A0A0A9FM18"/>
<reference evidence="1" key="2">
    <citation type="journal article" date="2015" name="Data Brief">
        <title>Shoot transcriptome of the giant reed, Arundo donax.</title>
        <authorList>
            <person name="Barrero R.A."/>
            <person name="Guerrero F.D."/>
            <person name="Moolhuijzen P."/>
            <person name="Goolsby J.A."/>
            <person name="Tidwell J."/>
            <person name="Bellgard S.E."/>
            <person name="Bellgard M.I."/>
        </authorList>
    </citation>
    <scope>NUCLEOTIDE SEQUENCE</scope>
    <source>
        <tissue evidence="1">Shoot tissue taken approximately 20 cm above the soil surface</tissue>
    </source>
</reference>
<proteinExistence type="predicted"/>
<name>A0A0A9FM18_ARUDO</name>
<reference evidence="1" key="1">
    <citation type="submission" date="2014-09" db="EMBL/GenBank/DDBJ databases">
        <authorList>
            <person name="Magalhaes I.L.F."/>
            <person name="Oliveira U."/>
            <person name="Santos F.R."/>
            <person name="Vidigal T.H.D.A."/>
            <person name="Brescovit A.D."/>
            <person name="Santos A.J."/>
        </authorList>
    </citation>
    <scope>NUCLEOTIDE SEQUENCE</scope>
    <source>
        <tissue evidence="1">Shoot tissue taken approximately 20 cm above the soil surface</tissue>
    </source>
</reference>
<dbReference type="EMBL" id="GBRH01188563">
    <property type="protein sequence ID" value="JAE09333.1"/>
    <property type="molecule type" value="Transcribed_RNA"/>
</dbReference>
<organism evidence="1">
    <name type="scientific">Arundo donax</name>
    <name type="common">Giant reed</name>
    <name type="synonym">Donax arundinaceus</name>
    <dbReference type="NCBI Taxonomy" id="35708"/>
    <lineage>
        <taxon>Eukaryota</taxon>
        <taxon>Viridiplantae</taxon>
        <taxon>Streptophyta</taxon>
        <taxon>Embryophyta</taxon>
        <taxon>Tracheophyta</taxon>
        <taxon>Spermatophyta</taxon>
        <taxon>Magnoliopsida</taxon>
        <taxon>Liliopsida</taxon>
        <taxon>Poales</taxon>
        <taxon>Poaceae</taxon>
        <taxon>PACMAD clade</taxon>
        <taxon>Arundinoideae</taxon>
        <taxon>Arundineae</taxon>
        <taxon>Arundo</taxon>
    </lineage>
</organism>
<protein>
    <submittedName>
        <fullName evidence="1">Uncharacterized protein</fullName>
    </submittedName>
</protein>
<sequence length="20" mass="2199">MFSALPLATEGRDNIKHLQG</sequence>